<evidence type="ECO:0000313" key="1">
    <source>
        <dbReference type="Proteomes" id="UP000887565"/>
    </source>
</evidence>
<proteinExistence type="predicted"/>
<organism evidence="1 2">
    <name type="scientific">Romanomermis culicivorax</name>
    <name type="common">Nematode worm</name>
    <dbReference type="NCBI Taxonomy" id="13658"/>
    <lineage>
        <taxon>Eukaryota</taxon>
        <taxon>Metazoa</taxon>
        <taxon>Ecdysozoa</taxon>
        <taxon>Nematoda</taxon>
        <taxon>Enoplea</taxon>
        <taxon>Dorylaimia</taxon>
        <taxon>Mermithida</taxon>
        <taxon>Mermithoidea</taxon>
        <taxon>Mermithidae</taxon>
        <taxon>Romanomermis</taxon>
    </lineage>
</organism>
<dbReference type="AlphaFoldDB" id="A0A915KIV4"/>
<sequence>MPRKNVIVKDQRDFGNKEYVASMIKDIIQ</sequence>
<keyword evidence="1" id="KW-1185">Reference proteome</keyword>
<dbReference type="WBParaSite" id="nRc.2.0.1.t38684-RA">
    <property type="protein sequence ID" value="nRc.2.0.1.t38684-RA"/>
    <property type="gene ID" value="nRc.2.0.1.g38684"/>
</dbReference>
<name>A0A915KIV4_ROMCU</name>
<protein>
    <submittedName>
        <fullName evidence="2">Ribosomal protein S7</fullName>
    </submittedName>
</protein>
<evidence type="ECO:0000313" key="2">
    <source>
        <dbReference type="WBParaSite" id="nRc.2.0.1.t38684-RA"/>
    </source>
</evidence>
<reference evidence="2" key="1">
    <citation type="submission" date="2022-11" db="UniProtKB">
        <authorList>
            <consortium name="WormBaseParasite"/>
        </authorList>
    </citation>
    <scope>IDENTIFICATION</scope>
</reference>
<dbReference type="Proteomes" id="UP000887565">
    <property type="component" value="Unplaced"/>
</dbReference>
<accession>A0A915KIV4</accession>